<feature type="transmembrane region" description="Helical" evidence="8">
    <location>
        <begin position="21"/>
        <end position="40"/>
    </location>
</feature>
<dbReference type="InterPro" id="IPR012910">
    <property type="entry name" value="Plug_dom"/>
</dbReference>
<dbReference type="SUPFAM" id="SSF56935">
    <property type="entry name" value="Porins"/>
    <property type="match status" value="1"/>
</dbReference>
<dbReference type="EMBL" id="JBHUHR010000039">
    <property type="protein sequence ID" value="MFD2036279.1"/>
    <property type="molecule type" value="Genomic_DNA"/>
</dbReference>
<dbReference type="Pfam" id="PF13715">
    <property type="entry name" value="CarbopepD_reg_2"/>
    <property type="match status" value="1"/>
</dbReference>
<evidence type="ECO:0000256" key="3">
    <source>
        <dbReference type="ARBA" id="ARBA00022452"/>
    </source>
</evidence>
<dbReference type="InterPro" id="IPR023996">
    <property type="entry name" value="TonB-dep_OMP_SusC/RagA"/>
</dbReference>
<dbReference type="InterPro" id="IPR037066">
    <property type="entry name" value="Plug_dom_sf"/>
</dbReference>
<evidence type="ECO:0000313" key="11">
    <source>
        <dbReference type="Proteomes" id="UP001597361"/>
    </source>
</evidence>
<comment type="similarity">
    <text evidence="7">Belongs to the TonB-dependent receptor family.</text>
</comment>
<keyword evidence="8" id="KW-1133">Transmembrane helix</keyword>
<dbReference type="InterPro" id="IPR039426">
    <property type="entry name" value="TonB-dep_rcpt-like"/>
</dbReference>
<protein>
    <submittedName>
        <fullName evidence="10">TonB-dependent receptor</fullName>
    </submittedName>
</protein>
<evidence type="ECO:0000256" key="4">
    <source>
        <dbReference type="ARBA" id="ARBA00022692"/>
    </source>
</evidence>
<comment type="subcellular location">
    <subcellularLocation>
        <location evidence="1 7">Cell outer membrane</location>
        <topology evidence="1 7">Multi-pass membrane protein</topology>
    </subcellularLocation>
</comment>
<dbReference type="InterPro" id="IPR008969">
    <property type="entry name" value="CarboxyPept-like_regulatory"/>
</dbReference>
<dbReference type="Gene3D" id="2.60.40.1120">
    <property type="entry name" value="Carboxypeptidase-like, regulatory domain"/>
    <property type="match status" value="1"/>
</dbReference>
<organism evidence="10 11">
    <name type="scientific">Belliella marina</name>
    <dbReference type="NCBI Taxonomy" id="1644146"/>
    <lineage>
        <taxon>Bacteria</taxon>
        <taxon>Pseudomonadati</taxon>
        <taxon>Bacteroidota</taxon>
        <taxon>Cytophagia</taxon>
        <taxon>Cytophagales</taxon>
        <taxon>Cyclobacteriaceae</taxon>
        <taxon>Belliella</taxon>
    </lineage>
</organism>
<evidence type="ECO:0000313" key="10">
    <source>
        <dbReference type="EMBL" id="MFD2036279.1"/>
    </source>
</evidence>
<dbReference type="InterPro" id="IPR036942">
    <property type="entry name" value="Beta-barrel_TonB_sf"/>
</dbReference>
<reference evidence="11" key="1">
    <citation type="journal article" date="2019" name="Int. J. Syst. Evol. Microbiol.">
        <title>The Global Catalogue of Microorganisms (GCM) 10K type strain sequencing project: providing services to taxonomists for standard genome sequencing and annotation.</title>
        <authorList>
            <consortium name="The Broad Institute Genomics Platform"/>
            <consortium name="The Broad Institute Genome Sequencing Center for Infectious Disease"/>
            <person name="Wu L."/>
            <person name="Ma J."/>
        </authorList>
    </citation>
    <scope>NUCLEOTIDE SEQUENCE [LARGE SCALE GENOMIC DNA]</scope>
    <source>
        <strain evidence="11">CGMCC 1.15180</strain>
    </source>
</reference>
<evidence type="ECO:0000256" key="6">
    <source>
        <dbReference type="ARBA" id="ARBA00023237"/>
    </source>
</evidence>
<dbReference type="Gene3D" id="2.40.170.20">
    <property type="entry name" value="TonB-dependent receptor, beta-barrel domain"/>
    <property type="match status" value="1"/>
</dbReference>
<dbReference type="Pfam" id="PF07715">
    <property type="entry name" value="Plug"/>
    <property type="match status" value="1"/>
</dbReference>
<dbReference type="InterPro" id="IPR023997">
    <property type="entry name" value="TonB-dep_OMP_SusC/RagA_CS"/>
</dbReference>
<sequence length="1130" mass="125086">MKNLDKLLRYYSNAHKLKPKIKYTVLFFLLFLVRIQVYSYSQDTKIVLNLSQASLEELFASVEEITHYKFLYHLGDLDLDRKIDVQANGKPLDKVLDEVFLDTNIQYALIGRQIVLTVKDVREKEVQKTPVVRKNITGVVRDEKGIPLIGVTIIIKGSSKGVVSGNDGSFRINANSNDVLIFSFIGFEKQEVLVGDQSQLDIILKEAENELGEFVVVGYGETKRSDLTGSVGSVDSKDIQQLRVQTVDQALIGKISGVHVSSQSGGPGSGAIVHVRGLSQLIGDNQPLYVIDGVPVVINPRFGDVGSIGVFGDRENPLLSINPDDIERVDVLKDASSAAIYGSRAANGVVLVTTKRGKRNQKPKLDFSTMTTVQNPLNTYDVLNASQYRDFLVAQGQDQAVDFGNADTDWQREIVNHNAIWTQHNLSISGGTSDINYLVSGNVSDQEGVMLGNKFSRYNLSSSLDADITEELRIGFNFSYNYSVNRQSGLASIATGAFYRPDLPVFNESGQYSSSPSVYGFAIRNPVGDQGKVRNHAVSRNVLGNVYGEYKIIEGLRFRSQLSLNLNNDRSSIFNPSFTTTALFRSMFYGTNGALMDVQHNFGFNKSWANTLNYNKNFGGNHTIDAVAGISWDHSRLDLESQEYSDFPDDEILVDIRSANQFVRATSDVNEMALNSLFGRVNYNFQDRILATLTARYDGSVKFGPENQWGFFPSGAVAWNVHNEGFLKDVSFLDQFKLRASMGRTGSDNLPSFSYLAYYRALGNGDSRYNNINGIVVEGVPNSAIRWEQTEQLDLGLEFGLFNNRIYGEVVYFQKNTNGIILMVPLPAQTGSSRWNANIADVTNRGWEIGVGSDIISKPGFRWNSSFNISFIENKVVALHGGTTTAFGSAGILEGQPMGVIIGYDVVSIAQSSEEINALNAGASDGRYQNGLNQPGDYIYRDINGDGKITNDDRIPLGDINPDFFGGWNNTVRYKSFDFIFNFNFVKGVDRLWERGANQFAFVNPFNNVTTHVNDTWTPENVDAQFARMGSATHGTSVPTSRNVMDASYIKLRAMSIAYNIPDRWLSKTKIHRAQISLSGNNLFVITKYPGLDPESVNAQRGGSTVDLVRDGGFAYPQMRNFSIGAKLSL</sequence>
<keyword evidence="3 7" id="KW-1134">Transmembrane beta strand</keyword>
<evidence type="ECO:0000259" key="9">
    <source>
        <dbReference type="Pfam" id="PF07715"/>
    </source>
</evidence>
<evidence type="ECO:0000256" key="5">
    <source>
        <dbReference type="ARBA" id="ARBA00023136"/>
    </source>
</evidence>
<comment type="caution">
    <text evidence="10">The sequence shown here is derived from an EMBL/GenBank/DDBJ whole genome shotgun (WGS) entry which is preliminary data.</text>
</comment>
<dbReference type="RefSeq" id="WP_376887307.1">
    <property type="nucleotide sequence ID" value="NZ_JBHUHR010000039.1"/>
</dbReference>
<keyword evidence="11" id="KW-1185">Reference proteome</keyword>
<evidence type="ECO:0000256" key="7">
    <source>
        <dbReference type="PROSITE-ProRule" id="PRU01360"/>
    </source>
</evidence>
<evidence type="ECO:0000256" key="1">
    <source>
        <dbReference type="ARBA" id="ARBA00004571"/>
    </source>
</evidence>
<dbReference type="NCBIfam" id="TIGR04056">
    <property type="entry name" value="OMP_RagA_SusC"/>
    <property type="match status" value="1"/>
</dbReference>
<proteinExistence type="inferred from homology"/>
<gene>
    <name evidence="10" type="ORF">ACFSKL_15860</name>
</gene>
<dbReference type="SUPFAM" id="SSF49464">
    <property type="entry name" value="Carboxypeptidase regulatory domain-like"/>
    <property type="match status" value="1"/>
</dbReference>
<name>A0ABW4VNK2_9BACT</name>
<keyword evidence="10" id="KW-0675">Receptor</keyword>
<feature type="domain" description="TonB-dependent receptor plug" evidence="9">
    <location>
        <begin position="224"/>
        <end position="349"/>
    </location>
</feature>
<evidence type="ECO:0000256" key="8">
    <source>
        <dbReference type="SAM" id="Phobius"/>
    </source>
</evidence>
<keyword evidence="6 7" id="KW-0998">Cell outer membrane</keyword>
<dbReference type="Gene3D" id="2.170.130.10">
    <property type="entry name" value="TonB-dependent receptor, plug domain"/>
    <property type="match status" value="1"/>
</dbReference>
<keyword evidence="4 7" id="KW-0812">Transmembrane</keyword>
<dbReference type="PROSITE" id="PS52016">
    <property type="entry name" value="TONB_DEPENDENT_REC_3"/>
    <property type="match status" value="1"/>
</dbReference>
<evidence type="ECO:0000256" key="2">
    <source>
        <dbReference type="ARBA" id="ARBA00022448"/>
    </source>
</evidence>
<keyword evidence="2 7" id="KW-0813">Transport</keyword>
<dbReference type="NCBIfam" id="TIGR04057">
    <property type="entry name" value="SusC_RagA_signa"/>
    <property type="match status" value="1"/>
</dbReference>
<keyword evidence="5 7" id="KW-0472">Membrane</keyword>
<dbReference type="Proteomes" id="UP001597361">
    <property type="component" value="Unassembled WGS sequence"/>
</dbReference>
<accession>A0ABW4VNK2</accession>